<dbReference type="GO" id="GO:1990351">
    <property type="term" value="C:transporter complex"/>
    <property type="evidence" value="ECO:0007669"/>
    <property type="project" value="TreeGrafter"/>
</dbReference>
<name>A0AAW9QJ23_9BURK</name>
<dbReference type="GO" id="GO:0009279">
    <property type="term" value="C:cell outer membrane"/>
    <property type="evidence" value="ECO:0007669"/>
    <property type="project" value="UniProtKB-SubCell"/>
</dbReference>
<feature type="domain" description="LPS-assembly protein LptD central" evidence="3">
    <location>
        <begin position="184"/>
        <end position="272"/>
    </location>
</feature>
<dbReference type="GO" id="GO:0043165">
    <property type="term" value="P:Gram-negative-bacterium-type cell outer membrane assembly"/>
    <property type="evidence" value="ECO:0007669"/>
    <property type="project" value="UniProtKB-UniRule"/>
</dbReference>
<proteinExistence type="inferred from homology"/>
<dbReference type="Pfam" id="PF19838">
    <property type="entry name" value="LptD_2"/>
    <property type="match status" value="1"/>
</dbReference>
<comment type="caution">
    <text evidence="4">The sequence shown here is derived from an EMBL/GenBank/DDBJ whole genome shotgun (WGS) entry which is preliminary data.</text>
</comment>
<keyword evidence="5" id="KW-1185">Reference proteome</keyword>
<comment type="function">
    <text evidence="1">Together with LptE, is involved in the assembly of lipopolysaccharide (LPS) at the surface of the outer membrane.</text>
</comment>
<comment type="similarity">
    <text evidence="1">Belongs to the LptD family.</text>
</comment>
<comment type="subcellular location">
    <subcellularLocation>
        <location evidence="1">Cell outer membrane</location>
    </subcellularLocation>
</comment>
<dbReference type="InterPro" id="IPR007543">
    <property type="entry name" value="LptD_C"/>
</dbReference>
<dbReference type="HAMAP" id="MF_01411">
    <property type="entry name" value="LPS_assembly_LptD"/>
    <property type="match status" value="1"/>
</dbReference>
<comment type="subunit">
    <text evidence="1">Component of the lipopolysaccharide transport and assembly complex. Interacts with LptE and LptA.</text>
</comment>
<sequence length="776" mass="85209" precursor="true">MPTPLAAAAALCCAQVAAQPAAPAAAASAPAAAASAPGATPVLLQADRISGRPDLEAQAEGNAELQRGPITIRADRLSYDSVSDLAKAEGSVRITHEGNRFTGPELQLQLQRFEGYFLQPEYFFAATGAGGQADRIDFIDDQRSQLWGATYSSCGVDGGGGPAWLLESKRIRLDREANEGVAEGAVLRFYGVPILGAPVMSFPLSDQRKSGWLPPSLNLDNKSGVEVGVPYYWNIAPNRDATITPTIMTRRGLSADAQFRYLEPRYEGVLDLHLLPHDRVTGASRHAFRLFHEGDASQGIHYRLEGLRVSDDEYWKDFSQQSRSWTPRLLATDLRADRRFDWNGLDATVYGRVQAWQVLQQDDARIVAPYQRSPQLGLRGSRALAGGFETAFETEVNHFTRPTDGQDTLLPTGTRVHALGSISRPWRAPGWWVVPKLAVNTAQYQVDRSATGRYDVSRTIPTFSLDAGMVFEREAQWFGKATRQTLEPRLFYVNTPYRDQRDTPNFDAYGKDFNAVSVYSDNDFSGIDRVSDANMLTAGVTTRLIDAATGAERLRLGMAQRVRFRDQRLVANPDGTPNIDAAQDEAVSTQRLSDLLVFGTAALSPRWSFDGAVQYDPDSRRTVRSLLSARYSPGPFRTISTSYRLARGLSEQLELGWQWPLYRRDAAAAARSGAGACSGTLYGVGRLNYSLRDSRITDSIVGVEYDAGCWIGRIVAERLSTGRSEATTRLLLQLELVGLSRLGSNPLKVLKDNVPGYRLLRDDPDAAYDAAVAAPD</sequence>
<evidence type="ECO:0000259" key="3">
    <source>
        <dbReference type="Pfam" id="PF19838"/>
    </source>
</evidence>
<dbReference type="RefSeq" id="WP_332290666.1">
    <property type="nucleotide sequence ID" value="NZ_JAZIBG010000031.1"/>
</dbReference>
<dbReference type="InterPro" id="IPR020889">
    <property type="entry name" value="LipoPS_assembly_LptD"/>
</dbReference>
<comment type="caution">
    <text evidence="1">Lacks conserved residue(s) required for the propagation of feature annotation.</text>
</comment>
<reference evidence="4 5" key="1">
    <citation type="submission" date="2024-02" db="EMBL/GenBank/DDBJ databases">
        <title>Genome sequence of Aquincola sp. MAHUQ-54.</title>
        <authorList>
            <person name="Huq M.A."/>
        </authorList>
    </citation>
    <scope>NUCLEOTIDE SEQUENCE [LARGE SCALE GENOMIC DNA]</scope>
    <source>
        <strain evidence="4 5">MAHUQ-54</strain>
    </source>
</reference>
<feature type="domain" description="LptD C-terminal" evidence="2">
    <location>
        <begin position="284"/>
        <end position="652"/>
    </location>
</feature>
<dbReference type="EMBL" id="JAZIBG010000031">
    <property type="protein sequence ID" value="MEF7615409.1"/>
    <property type="molecule type" value="Genomic_DNA"/>
</dbReference>
<keyword evidence="1" id="KW-0472">Membrane</keyword>
<keyword evidence="1" id="KW-0998">Cell outer membrane</keyword>
<accession>A0AAW9QJ23</accession>
<evidence type="ECO:0000259" key="2">
    <source>
        <dbReference type="Pfam" id="PF04453"/>
    </source>
</evidence>
<dbReference type="PANTHER" id="PTHR30189">
    <property type="entry name" value="LPS-ASSEMBLY PROTEIN"/>
    <property type="match status" value="1"/>
</dbReference>
<dbReference type="Proteomes" id="UP001336250">
    <property type="component" value="Unassembled WGS sequence"/>
</dbReference>
<dbReference type="GO" id="GO:0015920">
    <property type="term" value="P:lipopolysaccharide transport"/>
    <property type="evidence" value="ECO:0007669"/>
    <property type="project" value="InterPro"/>
</dbReference>
<gene>
    <name evidence="1 4" type="primary">lptD</name>
    <name evidence="4" type="ORF">V4F39_15930</name>
</gene>
<dbReference type="AlphaFoldDB" id="A0AAW9QJ23"/>
<evidence type="ECO:0000256" key="1">
    <source>
        <dbReference type="HAMAP-Rule" id="MF_01411"/>
    </source>
</evidence>
<evidence type="ECO:0000313" key="5">
    <source>
        <dbReference type="Proteomes" id="UP001336250"/>
    </source>
</evidence>
<evidence type="ECO:0000313" key="4">
    <source>
        <dbReference type="EMBL" id="MEF7615409.1"/>
    </source>
</evidence>
<dbReference type="PANTHER" id="PTHR30189:SF1">
    <property type="entry name" value="LPS-ASSEMBLY PROTEIN LPTD"/>
    <property type="match status" value="1"/>
</dbReference>
<dbReference type="Pfam" id="PF04453">
    <property type="entry name" value="LptD"/>
    <property type="match status" value="1"/>
</dbReference>
<dbReference type="InterPro" id="IPR045659">
    <property type="entry name" value="LptD_2"/>
</dbReference>
<dbReference type="InterPro" id="IPR050218">
    <property type="entry name" value="LptD"/>
</dbReference>
<organism evidence="4 5">
    <name type="scientific">Aquincola agrisoli</name>
    <dbReference type="NCBI Taxonomy" id="3119538"/>
    <lineage>
        <taxon>Bacteria</taxon>
        <taxon>Pseudomonadati</taxon>
        <taxon>Pseudomonadota</taxon>
        <taxon>Betaproteobacteria</taxon>
        <taxon>Burkholderiales</taxon>
        <taxon>Sphaerotilaceae</taxon>
        <taxon>Aquincola</taxon>
    </lineage>
</organism>
<keyword evidence="1" id="KW-0732">Signal</keyword>
<feature type="chain" id="PRO_5043062682" description="LPS-assembly protein LptD" evidence="1">
    <location>
        <begin position="19"/>
        <end position="776"/>
    </location>
</feature>
<feature type="signal peptide" evidence="1">
    <location>
        <begin position="1"/>
        <end position="18"/>
    </location>
</feature>
<protein>
    <recommendedName>
        <fullName evidence="1">LPS-assembly protein LptD</fullName>
    </recommendedName>
</protein>